<evidence type="ECO:0008006" key="3">
    <source>
        <dbReference type="Google" id="ProtNLM"/>
    </source>
</evidence>
<dbReference type="EMBL" id="JAJSOW010000102">
    <property type="protein sequence ID" value="KAI9177517.1"/>
    <property type="molecule type" value="Genomic_DNA"/>
</dbReference>
<name>A0AAD5IV37_ACENE</name>
<sequence>MLTSTFCKNEGFDVAIQIMQEMIERCMARNTCVLSELYSGLCRRENDQLAIKLLNEMEIRCLLLEGFDKARTINSKPHNHDKEIGDSPFKVAEATAVLCGIRFAVDAGLVPAVIESDA</sequence>
<dbReference type="AlphaFoldDB" id="A0AAD5IV37"/>
<reference evidence="1" key="1">
    <citation type="journal article" date="2022" name="Plant J.">
        <title>Strategies of tolerance reflected in two North American maple genomes.</title>
        <authorList>
            <person name="McEvoy S.L."/>
            <person name="Sezen U.U."/>
            <person name="Trouern-Trend A."/>
            <person name="McMahon S.M."/>
            <person name="Schaberg P.G."/>
            <person name="Yang J."/>
            <person name="Wegrzyn J.L."/>
            <person name="Swenson N.G."/>
        </authorList>
    </citation>
    <scope>NUCLEOTIDE SEQUENCE</scope>
    <source>
        <strain evidence="1">91603</strain>
    </source>
</reference>
<evidence type="ECO:0000313" key="1">
    <source>
        <dbReference type="EMBL" id="KAI9177517.1"/>
    </source>
</evidence>
<keyword evidence="2" id="KW-1185">Reference proteome</keyword>
<dbReference type="Gene3D" id="1.25.40.10">
    <property type="entry name" value="Tetratricopeptide repeat domain"/>
    <property type="match status" value="1"/>
</dbReference>
<accession>A0AAD5IV37</accession>
<organism evidence="1 2">
    <name type="scientific">Acer negundo</name>
    <name type="common">Box elder</name>
    <dbReference type="NCBI Taxonomy" id="4023"/>
    <lineage>
        <taxon>Eukaryota</taxon>
        <taxon>Viridiplantae</taxon>
        <taxon>Streptophyta</taxon>
        <taxon>Embryophyta</taxon>
        <taxon>Tracheophyta</taxon>
        <taxon>Spermatophyta</taxon>
        <taxon>Magnoliopsida</taxon>
        <taxon>eudicotyledons</taxon>
        <taxon>Gunneridae</taxon>
        <taxon>Pentapetalae</taxon>
        <taxon>rosids</taxon>
        <taxon>malvids</taxon>
        <taxon>Sapindales</taxon>
        <taxon>Sapindaceae</taxon>
        <taxon>Hippocastanoideae</taxon>
        <taxon>Acereae</taxon>
        <taxon>Acer</taxon>
    </lineage>
</organism>
<dbReference type="InterPro" id="IPR011990">
    <property type="entry name" value="TPR-like_helical_dom_sf"/>
</dbReference>
<dbReference type="Proteomes" id="UP001064489">
    <property type="component" value="Chromosome 5"/>
</dbReference>
<proteinExistence type="predicted"/>
<reference evidence="1" key="2">
    <citation type="submission" date="2023-02" db="EMBL/GenBank/DDBJ databases">
        <authorList>
            <person name="Swenson N.G."/>
            <person name="Wegrzyn J.L."/>
            <person name="Mcevoy S.L."/>
        </authorList>
    </citation>
    <scope>NUCLEOTIDE SEQUENCE</scope>
    <source>
        <strain evidence="1">91603</strain>
        <tissue evidence="1">Leaf</tissue>
    </source>
</reference>
<evidence type="ECO:0000313" key="2">
    <source>
        <dbReference type="Proteomes" id="UP001064489"/>
    </source>
</evidence>
<gene>
    <name evidence="1" type="ORF">LWI28_016242</name>
</gene>
<protein>
    <recommendedName>
        <fullName evidence="3">Pentatricopeptide repeat-containing protein</fullName>
    </recommendedName>
</protein>
<comment type="caution">
    <text evidence="1">The sequence shown here is derived from an EMBL/GenBank/DDBJ whole genome shotgun (WGS) entry which is preliminary data.</text>
</comment>